<evidence type="ECO:0000313" key="3">
    <source>
        <dbReference type="EMBL" id="GAA3354333.1"/>
    </source>
</evidence>
<dbReference type="Proteomes" id="UP001500483">
    <property type="component" value="Unassembled WGS sequence"/>
</dbReference>
<dbReference type="EMBL" id="BAAAYK010000031">
    <property type="protein sequence ID" value="GAA3354298.1"/>
    <property type="molecule type" value="Genomic_DNA"/>
</dbReference>
<protein>
    <recommendedName>
        <fullName evidence="1">DUF397 domain-containing protein</fullName>
    </recommendedName>
</protein>
<reference evidence="5" key="2">
    <citation type="journal article" date="2019" name="Int. J. Syst. Evol. Microbiol.">
        <title>The Global Catalogue of Microorganisms (GCM) 10K type strain sequencing project: providing services to taxonomists for standard genome sequencing and annotation.</title>
        <authorList>
            <consortium name="The Broad Institute Genomics Platform"/>
            <consortium name="The Broad Institute Genome Sequencing Center for Infectious Disease"/>
            <person name="Wu L."/>
            <person name="Ma J."/>
        </authorList>
    </citation>
    <scope>NUCLEOTIDE SEQUENCE [LARGE SCALE GENOMIC DNA]</scope>
    <source>
        <strain evidence="5">JCM 9687</strain>
    </source>
</reference>
<dbReference type="InterPro" id="IPR007278">
    <property type="entry name" value="DUF397"/>
</dbReference>
<name>A0ABP6RZ42_9PSEU</name>
<evidence type="ECO:0000259" key="1">
    <source>
        <dbReference type="Pfam" id="PF04149"/>
    </source>
</evidence>
<dbReference type="RefSeq" id="WP_344924656.1">
    <property type="nucleotide sequence ID" value="NZ_BAAAYK010000031.1"/>
</dbReference>
<reference evidence="4" key="3">
    <citation type="submission" date="2023-12" db="EMBL/GenBank/DDBJ databases">
        <authorList>
            <person name="Sun Q."/>
            <person name="Inoue M."/>
        </authorList>
    </citation>
    <scope>NUCLEOTIDE SEQUENCE</scope>
    <source>
        <strain evidence="4">JCM 9687</strain>
    </source>
</reference>
<evidence type="ECO:0000313" key="5">
    <source>
        <dbReference type="Proteomes" id="UP001500483"/>
    </source>
</evidence>
<proteinExistence type="predicted"/>
<gene>
    <name evidence="2" type="ORF">GCM10020366_10550</name>
    <name evidence="3" type="ORF">GCM10020366_10750</name>
    <name evidence="4" type="ORF">GCM10020366_57810</name>
</gene>
<feature type="domain" description="DUF397" evidence="1">
    <location>
        <begin position="8"/>
        <end position="61"/>
    </location>
</feature>
<reference evidence="4" key="1">
    <citation type="journal article" date="2014" name="Int. J. Syst. Evol. Microbiol.">
        <title>Complete genome of a new Firmicutes species belonging to the dominant human colonic microbiota ('Ruminococcus bicirculans') reveals two chromosomes and a selective capacity to utilize plant glucans.</title>
        <authorList>
            <consortium name="NISC Comparative Sequencing Program"/>
            <person name="Wegmann U."/>
            <person name="Louis P."/>
            <person name="Goesmann A."/>
            <person name="Henrissat B."/>
            <person name="Duncan S.H."/>
            <person name="Flint H.J."/>
        </authorList>
    </citation>
    <scope>NUCLEOTIDE SEQUENCE</scope>
    <source>
        <strain evidence="4">JCM 9687</strain>
    </source>
</reference>
<accession>A0ABP6RZ42</accession>
<evidence type="ECO:0000313" key="2">
    <source>
        <dbReference type="EMBL" id="GAA3354298.1"/>
    </source>
</evidence>
<dbReference type="EMBL" id="BAAAYK010000031">
    <property type="protein sequence ID" value="GAA3354333.1"/>
    <property type="molecule type" value="Genomic_DNA"/>
</dbReference>
<dbReference type="Pfam" id="PF04149">
    <property type="entry name" value="DUF397"/>
    <property type="match status" value="1"/>
</dbReference>
<evidence type="ECO:0000313" key="4">
    <source>
        <dbReference type="EMBL" id="GAA3363937.1"/>
    </source>
</evidence>
<keyword evidence="5" id="KW-1185">Reference proteome</keyword>
<dbReference type="EMBL" id="BAAAYK010000038">
    <property type="protein sequence ID" value="GAA3363937.1"/>
    <property type="molecule type" value="Genomic_DNA"/>
</dbReference>
<organism evidence="4 5">
    <name type="scientific">Saccharopolyspora gregorii</name>
    <dbReference type="NCBI Taxonomy" id="33914"/>
    <lineage>
        <taxon>Bacteria</taxon>
        <taxon>Bacillati</taxon>
        <taxon>Actinomycetota</taxon>
        <taxon>Actinomycetes</taxon>
        <taxon>Pseudonocardiales</taxon>
        <taxon>Pseudonocardiaceae</taxon>
        <taxon>Saccharopolyspora</taxon>
    </lineage>
</organism>
<comment type="caution">
    <text evidence="4">The sequence shown here is derived from an EMBL/GenBank/DDBJ whole genome shotgun (WGS) entry which is preliminary data.</text>
</comment>
<sequence>MDAVTFVNWRKSSRSSGNPQQCVEVGSAPALRGVRDSKLGAASPVLAFGHGAFDDFLAAIKGGRFRR</sequence>